<dbReference type="SUPFAM" id="SSF54506">
    <property type="entry name" value="Diaminopimelate epimerase-like"/>
    <property type="match status" value="2"/>
</dbReference>
<dbReference type="Gene3D" id="3.10.310.10">
    <property type="entry name" value="Diaminopimelate Epimerase, Chain A, domain 1"/>
    <property type="match status" value="2"/>
</dbReference>
<dbReference type="PANTHER" id="PTHR43709:SF2">
    <property type="entry name" value="DUF453 DOMAIN PROTEIN (AFU_ORTHOLOGUE AFUA_6G00360)"/>
    <property type="match status" value="1"/>
</dbReference>
<dbReference type="PANTHER" id="PTHR43709">
    <property type="entry name" value="ACONITATE ISOMERASE-RELATED"/>
    <property type="match status" value="1"/>
</dbReference>
<evidence type="ECO:0000313" key="3">
    <source>
        <dbReference type="EMBL" id="KAF2148664.1"/>
    </source>
</evidence>
<dbReference type="EMBL" id="ML996092">
    <property type="protein sequence ID" value="KAF2148664.1"/>
    <property type="molecule type" value="Genomic_DNA"/>
</dbReference>
<keyword evidence="2" id="KW-0413">Isomerase</keyword>
<dbReference type="AlphaFoldDB" id="A0A9P4MG77"/>
<dbReference type="Proteomes" id="UP000799439">
    <property type="component" value="Unassembled WGS sequence"/>
</dbReference>
<keyword evidence="4" id="KW-1185">Reference proteome</keyword>
<gene>
    <name evidence="3" type="ORF">K461DRAFT_232085</name>
</gene>
<dbReference type="OrthoDB" id="10267539at2759"/>
<reference evidence="3" key="1">
    <citation type="journal article" date="2020" name="Stud. Mycol.">
        <title>101 Dothideomycetes genomes: a test case for predicting lifestyles and emergence of pathogens.</title>
        <authorList>
            <person name="Haridas S."/>
            <person name="Albert R."/>
            <person name="Binder M."/>
            <person name="Bloem J."/>
            <person name="Labutti K."/>
            <person name="Salamov A."/>
            <person name="Andreopoulos B."/>
            <person name="Baker S."/>
            <person name="Barry K."/>
            <person name="Bills G."/>
            <person name="Bluhm B."/>
            <person name="Cannon C."/>
            <person name="Castanera R."/>
            <person name="Culley D."/>
            <person name="Daum C."/>
            <person name="Ezra D."/>
            <person name="Gonzalez J."/>
            <person name="Henrissat B."/>
            <person name="Kuo A."/>
            <person name="Liang C."/>
            <person name="Lipzen A."/>
            <person name="Lutzoni F."/>
            <person name="Magnuson J."/>
            <person name="Mondo S."/>
            <person name="Nolan M."/>
            <person name="Ohm R."/>
            <person name="Pangilinan J."/>
            <person name="Park H.-J."/>
            <person name="Ramirez L."/>
            <person name="Alfaro M."/>
            <person name="Sun H."/>
            <person name="Tritt A."/>
            <person name="Yoshinaga Y."/>
            <person name="Zwiers L.-H."/>
            <person name="Turgeon B."/>
            <person name="Goodwin S."/>
            <person name="Spatafora J."/>
            <person name="Crous P."/>
            <person name="Grigoriev I."/>
        </authorList>
    </citation>
    <scope>NUCLEOTIDE SEQUENCE</scope>
    <source>
        <strain evidence="3">CBS 260.36</strain>
    </source>
</reference>
<protein>
    <submittedName>
        <fullName evidence="3">DUF453 domain protein</fullName>
    </submittedName>
</protein>
<dbReference type="Pfam" id="PF04303">
    <property type="entry name" value="PrpF"/>
    <property type="match status" value="1"/>
</dbReference>
<comment type="caution">
    <text evidence="3">The sequence shown here is derived from an EMBL/GenBank/DDBJ whole genome shotgun (WGS) entry which is preliminary data.</text>
</comment>
<organism evidence="3 4">
    <name type="scientific">Myriangium duriaei CBS 260.36</name>
    <dbReference type="NCBI Taxonomy" id="1168546"/>
    <lineage>
        <taxon>Eukaryota</taxon>
        <taxon>Fungi</taxon>
        <taxon>Dikarya</taxon>
        <taxon>Ascomycota</taxon>
        <taxon>Pezizomycotina</taxon>
        <taxon>Dothideomycetes</taxon>
        <taxon>Dothideomycetidae</taxon>
        <taxon>Myriangiales</taxon>
        <taxon>Myriangiaceae</taxon>
        <taxon>Myriangium</taxon>
    </lineage>
</organism>
<dbReference type="InterPro" id="IPR007400">
    <property type="entry name" value="PrpF-like"/>
</dbReference>
<dbReference type="GO" id="GO:0016853">
    <property type="term" value="F:isomerase activity"/>
    <property type="evidence" value="ECO:0007669"/>
    <property type="project" value="UniProtKB-KW"/>
</dbReference>
<comment type="similarity">
    <text evidence="1">Belongs to the PrpF family.</text>
</comment>
<evidence type="ECO:0000313" key="4">
    <source>
        <dbReference type="Proteomes" id="UP000799439"/>
    </source>
</evidence>
<accession>A0A9P4MG77</accession>
<name>A0A9P4MG77_9PEZI</name>
<evidence type="ECO:0000256" key="1">
    <source>
        <dbReference type="ARBA" id="ARBA00007673"/>
    </source>
</evidence>
<proteinExistence type="inferred from homology"/>
<evidence type="ECO:0000256" key="2">
    <source>
        <dbReference type="ARBA" id="ARBA00023235"/>
    </source>
</evidence>
<sequence length="402" mass="42444">MFLIPTRPLVRWRPLVGFYSHFPSLRQYSTKSSFVQRKCPASYYRGGTSRAVIFERKHLPENRLQWDDIFRAVIGSPDPNNGRQLDGFGGGISSLSKVCVVEPATDPSVDVDYTFAALGVRTDEVDYSSNCGNMSSAIGPFAVDNGLIKADQGQMECTVRIRNTNTGKVIHATFPLDGHGNVAVDGDFSIDGVAGTAPMIKLAFVDPAGSKTGKMLPTGSIVDRFDGISASCVDVGNPCVFVSADALGVPGDLTPDAIDAHPTLLRQLDSIRRQAGSKMGLAASPEQIPGSIPKIAMVSKPHTGATSDVVVRALSVGQPHRAVPITVALAVAAAAQIPGSTVHTACVSKTETGAGINIAHASGTLMVTADVDLDKGTVAEASVFRTARLLMKGEVYWKGHQE</sequence>